<reference evidence="7" key="1">
    <citation type="submission" date="2022-07" db="EMBL/GenBank/DDBJ databases">
        <title>Enhanced cultured diversity of the mouse gut microbiota enables custom-made synthetic communities.</title>
        <authorList>
            <person name="Afrizal A."/>
        </authorList>
    </citation>
    <scope>NUCLEOTIDE SEQUENCE</scope>
    <source>
        <strain evidence="7">DSM 28593</strain>
    </source>
</reference>
<dbReference type="Pfam" id="PF00359">
    <property type="entry name" value="PTS_EIIA_2"/>
    <property type="match status" value="1"/>
</dbReference>
<dbReference type="RefSeq" id="WP_257531082.1">
    <property type="nucleotide sequence ID" value="NZ_JANKAS010000007.1"/>
</dbReference>
<dbReference type="Proteomes" id="UP001205748">
    <property type="component" value="Unassembled WGS sequence"/>
</dbReference>
<sequence length="154" mass="18205">MIQKELVFVNEPLNTQKEVIEKLTDEVYKMGWLKSKEEFIKAVLKREEEFSTAIGHNFAIPHGKSNTVTQSFIVYLKTARKFKWNEKDDHEVDTIFMIGVAEHEKNIPHLRFLSKISKNLMNEDFRKSLDECKNRDETYQLLDQINGDIRKETI</sequence>
<accession>A0AAE3HGK5</accession>
<proteinExistence type="predicted"/>
<feature type="domain" description="PTS EIIA type-2" evidence="6">
    <location>
        <begin position="1"/>
        <end position="145"/>
    </location>
</feature>
<dbReference type="InterPro" id="IPR002178">
    <property type="entry name" value="PTS_EIIA_type-2_dom"/>
</dbReference>
<dbReference type="AlphaFoldDB" id="A0AAE3HGK5"/>
<dbReference type="InterPro" id="IPR016152">
    <property type="entry name" value="PTrfase/Anion_transptr"/>
</dbReference>
<evidence type="ECO:0000256" key="1">
    <source>
        <dbReference type="ARBA" id="ARBA00022448"/>
    </source>
</evidence>
<keyword evidence="1" id="KW-0813">Transport</keyword>
<keyword evidence="3 7" id="KW-0762">Sugar transport</keyword>
<keyword evidence="8" id="KW-1185">Reference proteome</keyword>
<evidence type="ECO:0000256" key="3">
    <source>
        <dbReference type="ARBA" id="ARBA00022597"/>
    </source>
</evidence>
<dbReference type="NCBIfam" id="TIGR00848">
    <property type="entry name" value="fruA"/>
    <property type="match status" value="1"/>
</dbReference>
<dbReference type="GO" id="GO:0009401">
    <property type="term" value="P:phosphoenolpyruvate-dependent sugar phosphotransferase system"/>
    <property type="evidence" value="ECO:0007669"/>
    <property type="project" value="UniProtKB-KW"/>
</dbReference>
<evidence type="ECO:0000313" key="7">
    <source>
        <dbReference type="EMBL" id="MCR1899092.1"/>
    </source>
</evidence>
<keyword evidence="4" id="KW-0808">Transferase</keyword>
<evidence type="ECO:0000256" key="4">
    <source>
        <dbReference type="ARBA" id="ARBA00022679"/>
    </source>
</evidence>
<dbReference type="EMBL" id="JANKAS010000007">
    <property type="protein sequence ID" value="MCR1899092.1"/>
    <property type="molecule type" value="Genomic_DNA"/>
</dbReference>
<dbReference type="Gene3D" id="3.40.930.10">
    <property type="entry name" value="Mannitol-specific EII, Chain A"/>
    <property type="match status" value="1"/>
</dbReference>
<dbReference type="PANTHER" id="PTHR47738:SF2">
    <property type="entry name" value="PTS SYSTEM FRUCTOSE-LIKE EIIA COMPONENT"/>
    <property type="match status" value="1"/>
</dbReference>
<evidence type="ECO:0000256" key="2">
    <source>
        <dbReference type="ARBA" id="ARBA00022553"/>
    </source>
</evidence>
<dbReference type="GO" id="GO:0008982">
    <property type="term" value="F:protein-N(PI)-phosphohistidine-sugar phosphotransferase activity"/>
    <property type="evidence" value="ECO:0007669"/>
    <property type="project" value="InterPro"/>
</dbReference>
<keyword evidence="5" id="KW-0598">Phosphotransferase system</keyword>
<protein>
    <submittedName>
        <fullName evidence="7">PTS sugar transporter subunit IIA</fullName>
    </submittedName>
</protein>
<dbReference type="InterPro" id="IPR051541">
    <property type="entry name" value="PTS_SugarTrans_NitroReg"/>
</dbReference>
<keyword evidence="2" id="KW-0597">Phosphoprotein</keyword>
<dbReference type="PROSITE" id="PS51094">
    <property type="entry name" value="PTS_EIIA_TYPE_2"/>
    <property type="match status" value="1"/>
</dbReference>
<gene>
    <name evidence="7" type="ORF">NSA47_08865</name>
</gene>
<dbReference type="GO" id="GO:0016020">
    <property type="term" value="C:membrane"/>
    <property type="evidence" value="ECO:0007669"/>
    <property type="project" value="InterPro"/>
</dbReference>
<evidence type="ECO:0000313" key="8">
    <source>
        <dbReference type="Proteomes" id="UP001205748"/>
    </source>
</evidence>
<dbReference type="InterPro" id="IPR004715">
    <property type="entry name" value="PTS_IIA_fruc"/>
</dbReference>
<dbReference type="SUPFAM" id="SSF55804">
    <property type="entry name" value="Phoshotransferase/anion transport protein"/>
    <property type="match status" value="1"/>
</dbReference>
<comment type="caution">
    <text evidence="7">The sequence shown here is derived from an EMBL/GenBank/DDBJ whole genome shotgun (WGS) entry which is preliminary data.</text>
</comment>
<dbReference type="PANTHER" id="PTHR47738">
    <property type="entry name" value="PTS SYSTEM FRUCTOSE-LIKE EIIA COMPONENT-RELATED"/>
    <property type="match status" value="1"/>
</dbReference>
<name>A0AAE3HGK5_9FIRM</name>
<evidence type="ECO:0000259" key="6">
    <source>
        <dbReference type="PROSITE" id="PS51094"/>
    </source>
</evidence>
<dbReference type="CDD" id="cd00211">
    <property type="entry name" value="PTS_IIA_fru"/>
    <property type="match status" value="1"/>
</dbReference>
<organism evidence="7 8">
    <name type="scientific">Irregularibacter muris</name>
    <dbReference type="NCBI Taxonomy" id="1796619"/>
    <lineage>
        <taxon>Bacteria</taxon>
        <taxon>Bacillati</taxon>
        <taxon>Bacillota</taxon>
        <taxon>Clostridia</taxon>
        <taxon>Eubacteriales</taxon>
        <taxon>Eubacteriaceae</taxon>
        <taxon>Irregularibacter</taxon>
    </lineage>
</organism>
<evidence type="ECO:0000256" key="5">
    <source>
        <dbReference type="ARBA" id="ARBA00022683"/>
    </source>
</evidence>